<dbReference type="Proteomes" id="UP000253792">
    <property type="component" value="Unassembled WGS sequence"/>
</dbReference>
<sequence length="78" mass="8129">MPAGGRMRIGKGPAAPVRFSNRMAWPEGRRRGWKQIREAAGPFVAFCGFFGGAEEGAGAMTSACCLRVRVSAIATGAG</sequence>
<organism evidence="1 2">
    <name type="scientific">Senegalimassilia anaerobia</name>
    <dbReference type="NCBI Taxonomy" id="1473216"/>
    <lineage>
        <taxon>Bacteria</taxon>
        <taxon>Bacillati</taxon>
        <taxon>Actinomycetota</taxon>
        <taxon>Coriobacteriia</taxon>
        <taxon>Coriobacteriales</taxon>
        <taxon>Coriobacteriaceae</taxon>
        <taxon>Senegalimassilia</taxon>
    </lineage>
</organism>
<dbReference type="EMBL" id="PPTP01000002">
    <property type="protein sequence ID" value="RDB56562.1"/>
    <property type="molecule type" value="Genomic_DNA"/>
</dbReference>
<evidence type="ECO:0000313" key="2">
    <source>
        <dbReference type="Proteomes" id="UP000253792"/>
    </source>
</evidence>
<comment type="caution">
    <text evidence="1">The sequence shown here is derived from an EMBL/GenBank/DDBJ whole genome shotgun (WGS) entry which is preliminary data.</text>
</comment>
<keyword evidence="2" id="KW-1185">Reference proteome</keyword>
<dbReference type="AlphaFoldDB" id="A0A369LBV7"/>
<gene>
    <name evidence="1" type="ORF">C1880_01950</name>
</gene>
<proteinExistence type="predicted"/>
<protein>
    <submittedName>
        <fullName evidence="1">Uncharacterized protein</fullName>
    </submittedName>
</protein>
<reference evidence="1 2" key="1">
    <citation type="journal article" date="2018" name="Elife">
        <title>Discovery and characterization of a prevalent human gut bacterial enzyme sufficient for the inactivation of a family of plant toxins.</title>
        <authorList>
            <person name="Koppel N."/>
            <person name="Bisanz J.E."/>
            <person name="Pandelia M.E."/>
            <person name="Turnbaugh P.J."/>
            <person name="Balskus E.P."/>
        </authorList>
    </citation>
    <scope>NUCLEOTIDE SEQUENCE [LARGE SCALE GENOMIC DNA]</scope>
    <source>
        <strain evidence="2">anaerobia AP69FAA</strain>
    </source>
</reference>
<name>A0A369LBV7_9ACTN</name>
<accession>A0A369LBV7</accession>
<evidence type="ECO:0000313" key="1">
    <source>
        <dbReference type="EMBL" id="RDB56562.1"/>
    </source>
</evidence>